<organism evidence="2 3">
    <name type="scientific">Cutaneotrichosporon spelunceum</name>
    <dbReference type="NCBI Taxonomy" id="1672016"/>
    <lineage>
        <taxon>Eukaryota</taxon>
        <taxon>Fungi</taxon>
        <taxon>Dikarya</taxon>
        <taxon>Basidiomycota</taxon>
        <taxon>Agaricomycotina</taxon>
        <taxon>Tremellomycetes</taxon>
        <taxon>Trichosporonales</taxon>
        <taxon>Trichosporonaceae</taxon>
        <taxon>Cutaneotrichosporon</taxon>
    </lineage>
</organism>
<comment type="caution">
    <text evidence="2">The sequence shown here is derived from an EMBL/GenBank/DDBJ whole genome shotgun (WGS) entry which is preliminary data.</text>
</comment>
<sequence length="86" mass="9638">MTQTPQLESLDPALLNPCHLFAIKQYECAIQGDQVECWPFERIFRQCGSGQALEVTNRITSDKGTHPVVDPKFIAHPPKGTTWGDK</sequence>
<dbReference type="GO" id="GO:0042720">
    <property type="term" value="C:mitochondrial inner membrane peptidase complex"/>
    <property type="evidence" value="ECO:0007669"/>
    <property type="project" value="InterPro"/>
</dbReference>
<gene>
    <name evidence="2" type="ORF">CspeluHIS016_0400550</name>
</gene>
<accession>A0AAD3TUM1</accession>
<evidence type="ECO:0000313" key="3">
    <source>
        <dbReference type="Proteomes" id="UP001222932"/>
    </source>
</evidence>
<proteinExistence type="predicted"/>
<dbReference type="Proteomes" id="UP001222932">
    <property type="component" value="Unassembled WGS sequence"/>
</dbReference>
<reference evidence="2" key="2">
    <citation type="submission" date="2023-06" db="EMBL/GenBank/DDBJ databases">
        <authorList>
            <person name="Kobayashi Y."/>
            <person name="Kayamori A."/>
            <person name="Aoki K."/>
            <person name="Shiwa Y."/>
            <person name="Fujita N."/>
            <person name="Sugita T."/>
            <person name="Iwasaki W."/>
            <person name="Tanaka N."/>
            <person name="Takashima M."/>
        </authorList>
    </citation>
    <scope>NUCLEOTIDE SEQUENCE</scope>
    <source>
        <strain evidence="2">HIS016</strain>
    </source>
</reference>
<evidence type="ECO:0000256" key="1">
    <source>
        <dbReference type="SAM" id="MobiDB-lite"/>
    </source>
</evidence>
<dbReference type="InterPro" id="IPR024645">
    <property type="entry name" value="Mitochondr_Som1"/>
</dbReference>
<name>A0AAD3TUM1_9TREE</name>
<dbReference type="EMBL" id="BTCM01000004">
    <property type="protein sequence ID" value="GMK57221.1"/>
    <property type="molecule type" value="Genomic_DNA"/>
</dbReference>
<protein>
    <submittedName>
        <fullName evidence="2">Uncharacterized protein</fullName>
    </submittedName>
</protein>
<keyword evidence="3" id="KW-1185">Reference proteome</keyword>
<feature type="region of interest" description="Disordered" evidence="1">
    <location>
        <begin position="64"/>
        <end position="86"/>
    </location>
</feature>
<dbReference type="AlphaFoldDB" id="A0AAD3TUM1"/>
<reference evidence="2" key="1">
    <citation type="journal article" date="2023" name="BMC Genomics">
        <title>Chromosome-level genome assemblies of Cutaneotrichosporon spp. (Trichosporonales, Basidiomycota) reveal imbalanced evolution between nucleotide sequences and chromosome synteny.</title>
        <authorList>
            <person name="Kobayashi Y."/>
            <person name="Kayamori A."/>
            <person name="Aoki K."/>
            <person name="Shiwa Y."/>
            <person name="Matsutani M."/>
            <person name="Fujita N."/>
            <person name="Sugita T."/>
            <person name="Iwasaki W."/>
            <person name="Tanaka N."/>
            <person name="Takashima M."/>
        </authorList>
    </citation>
    <scope>NUCLEOTIDE SEQUENCE</scope>
    <source>
        <strain evidence="2">HIS016</strain>
    </source>
</reference>
<dbReference type="Pfam" id="PF11093">
    <property type="entry name" value="Mitochondr_Som1"/>
    <property type="match status" value="1"/>
</dbReference>
<evidence type="ECO:0000313" key="2">
    <source>
        <dbReference type="EMBL" id="GMK57221.1"/>
    </source>
</evidence>